<sequence length="458" mass="50225">MKLSFAIMFGLCASLLQVQARAEAPEDYRYRLPLTLQGDGPWYRLTLPFAVQQAASHDDLRDLRVFNAAGEPLAFSLQHSSGQQAEQRSSRSVPLFALQGPAQQAASAARIRVQRATDGTLVELLDSPAHAESEVLRGWLLDVSAIEQPLIELELDWQAEDGFQRFSIEASDDLQHWRALSEGQLVRLTTAGERIEQRHVRLPGQRARYLRLLWRDAPAVPLSNAVVHSATAEWRAAELAWSDVLTGQRLDSGEYHWELPRALPVSRLRLALEQPNMLLPLRVQSRREGQPHWQGLAAGVLYRVPGEQAESRNDELALPGRSVQQLRLHIDARGGGLGNQPAQLQLALPGRELLFLVRGAGPYQLALGQAQAEPASLPLSTLLGGRSQPLAAQTGEARLTDMPQHLAEVASEQASERLGGAGQRLALWIILLLGVALLGGMAWSLLRDKGRTPGPPSA</sequence>
<name>A0A2I0CRQ0_9PSED</name>
<dbReference type="RefSeq" id="WP_101193133.1">
    <property type="nucleotide sequence ID" value="NZ_PIYS01000008.1"/>
</dbReference>
<keyword evidence="1" id="KW-0812">Transmembrane</keyword>
<feature type="transmembrane region" description="Helical" evidence="1">
    <location>
        <begin position="425"/>
        <end position="446"/>
    </location>
</feature>
<gene>
    <name evidence="2" type="ORF">CW360_06425</name>
</gene>
<dbReference type="AlphaFoldDB" id="A0A2I0CRQ0"/>
<evidence type="ECO:0000313" key="3">
    <source>
        <dbReference type="Proteomes" id="UP000242861"/>
    </source>
</evidence>
<evidence type="ECO:0000256" key="1">
    <source>
        <dbReference type="SAM" id="Phobius"/>
    </source>
</evidence>
<reference evidence="3" key="1">
    <citation type="submission" date="2017-12" db="EMBL/GenBank/DDBJ databases">
        <authorList>
            <person name="Yu X.-Y."/>
        </authorList>
    </citation>
    <scope>NUCLEOTIDE SEQUENCE [LARGE SCALE GENOMIC DNA]</scope>
    <source>
        <strain evidence="3">ZYSR67-Z</strain>
    </source>
</reference>
<dbReference type="EMBL" id="PIYS01000008">
    <property type="protein sequence ID" value="PKF71804.1"/>
    <property type="molecule type" value="Genomic_DNA"/>
</dbReference>
<dbReference type="InterPro" id="IPR025060">
    <property type="entry name" value="DUF3999"/>
</dbReference>
<organism evidence="2 3">
    <name type="scientific">Pseudomonas fluvialis</name>
    <dbReference type="NCBI Taxonomy" id="1793966"/>
    <lineage>
        <taxon>Bacteria</taxon>
        <taxon>Pseudomonadati</taxon>
        <taxon>Pseudomonadota</taxon>
        <taxon>Gammaproteobacteria</taxon>
        <taxon>Pseudomonadales</taxon>
        <taxon>Pseudomonadaceae</taxon>
        <taxon>Pseudomonas</taxon>
    </lineage>
</organism>
<proteinExistence type="predicted"/>
<dbReference type="Proteomes" id="UP000242861">
    <property type="component" value="Unassembled WGS sequence"/>
</dbReference>
<keyword evidence="1" id="KW-1133">Transmembrane helix</keyword>
<keyword evidence="1" id="KW-0472">Membrane</keyword>
<accession>A0A2I0CRQ0</accession>
<comment type="caution">
    <text evidence="2">The sequence shown here is derived from an EMBL/GenBank/DDBJ whole genome shotgun (WGS) entry which is preliminary data.</text>
</comment>
<evidence type="ECO:0000313" key="2">
    <source>
        <dbReference type="EMBL" id="PKF71804.1"/>
    </source>
</evidence>
<protein>
    <submittedName>
        <fullName evidence="2">DUF3999 domain-containing protein</fullName>
    </submittedName>
</protein>
<dbReference type="Pfam" id="PF13163">
    <property type="entry name" value="DUF3999"/>
    <property type="match status" value="1"/>
</dbReference>